<dbReference type="Pfam" id="PF03737">
    <property type="entry name" value="RraA-like"/>
    <property type="match status" value="1"/>
</dbReference>
<dbReference type="InterPro" id="IPR036704">
    <property type="entry name" value="RraA/RraA-like_sf"/>
</dbReference>
<dbReference type="NCBIfam" id="NF004850">
    <property type="entry name" value="PRK06201.1"/>
    <property type="match status" value="1"/>
</dbReference>
<dbReference type="PANTHER" id="PTHR33254">
    <property type="entry name" value="4-HYDROXY-4-METHYL-2-OXOGLUTARATE ALDOLASE 3-RELATED"/>
    <property type="match status" value="1"/>
</dbReference>
<dbReference type="AlphaFoldDB" id="A0A644SZ12"/>
<sequence length="231" mass="25123">MAIGFRVFLKRMTPPWEIVEAFRSIPAPNVADCLNRMCSLNSEIRLISSPPNDVMVGVALTVKTRPGDNLMIHKALSMAESHDIVIVSNGGDRNRALIGEIMASYALKKGIRGIVLDGPVRDIDALSKMTMPIYATGANPDGPFKEGPGEVNVPISCGGMIINPGDILLGNKDGVIVIPSQEAESILRAANEYCLFDRKKLDATMNGKSDRSWIDKSLGAKNCQFIDDFYK</sequence>
<dbReference type="PANTHER" id="PTHR33254:SF4">
    <property type="entry name" value="4-HYDROXY-4-METHYL-2-OXOGLUTARATE ALDOLASE 3-RELATED"/>
    <property type="match status" value="1"/>
</dbReference>
<gene>
    <name evidence="1" type="primary">rraA_1</name>
    <name evidence="1" type="ORF">SDC9_05486</name>
</gene>
<comment type="caution">
    <text evidence="1">The sequence shown here is derived from an EMBL/GenBank/DDBJ whole genome shotgun (WGS) entry which is preliminary data.</text>
</comment>
<reference evidence="1" key="1">
    <citation type="submission" date="2019-08" db="EMBL/GenBank/DDBJ databases">
        <authorList>
            <person name="Kucharzyk K."/>
            <person name="Murdoch R.W."/>
            <person name="Higgins S."/>
            <person name="Loffler F."/>
        </authorList>
    </citation>
    <scope>NUCLEOTIDE SEQUENCE</scope>
</reference>
<dbReference type="CDD" id="cd16841">
    <property type="entry name" value="RraA_family"/>
    <property type="match status" value="1"/>
</dbReference>
<dbReference type="EMBL" id="VSSQ01000010">
    <property type="protein sequence ID" value="MPL59930.1"/>
    <property type="molecule type" value="Genomic_DNA"/>
</dbReference>
<evidence type="ECO:0000313" key="1">
    <source>
        <dbReference type="EMBL" id="MPL59930.1"/>
    </source>
</evidence>
<name>A0A644SZ12_9ZZZZ</name>
<dbReference type="SUPFAM" id="SSF89562">
    <property type="entry name" value="RraA-like"/>
    <property type="match status" value="1"/>
</dbReference>
<dbReference type="InterPro" id="IPR005493">
    <property type="entry name" value="RraA/RraA-like"/>
</dbReference>
<proteinExistence type="predicted"/>
<accession>A0A644SZ12</accession>
<dbReference type="Gene3D" id="3.50.30.40">
    <property type="entry name" value="Ribonuclease E inhibitor RraA/RraA-like"/>
    <property type="match status" value="1"/>
</dbReference>
<organism evidence="1">
    <name type="scientific">bioreactor metagenome</name>
    <dbReference type="NCBI Taxonomy" id="1076179"/>
    <lineage>
        <taxon>unclassified sequences</taxon>
        <taxon>metagenomes</taxon>
        <taxon>ecological metagenomes</taxon>
    </lineage>
</organism>
<protein>
    <submittedName>
        <fullName evidence="1">Regulator of ribonuclease activity A</fullName>
    </submittedName>
</protein>